<evidence type="ECO:0000259" key="8">
    <source>
        <dbReference type="Pfam" id="PF09334"/>
    </source>
</evidence>
<dbReference type="InterPro" id="IPR029038">
    <property type="entry name" value="MetRS_Zn"/>
</dbReference>
<dbReference type="GO" id="GO:0005829">
    <property type="term" value="C:cytosol"/>
    <property type="evidence" value="ECO:0007669"/>
    <property type="project" value="TreeGrafter"/>
</dbReference>
<dbReference type="GO" id="GO:0006431">
    <property type="term" value="P:methionyl-tRNA aminoacylation"/>
    <property type="evidence" value="ECO:0007669"/>
    <property type="project" value="TreeGrafter"/>
</dbReference>
<dbReference type="Gene3D" id="3.40.50.620">
    <property type="entry name" value="HUPs"/>
    <property type="match status" value="1"/>
</dbReference>
<evidence type="ECO:0000256" key="1">
    <source>
        <dbReference type="ARBA" id="ARBA00022598"/>
    </source>
</evidence>
<dbReference type="EMBL" id="CP059085">
    <property type="protein sequence ID" value="QTC48370.1"/>
    <property type="molecule type" value="Genomic_DNA"/>
</dbReference>
<comment type="similarity">
    <text evidence="7">Belongs to the class-I aminoacyl-tRNA synthetase family.</text>
</comment>
<dbReference type="PANTHER" id="PTHR45765:SF1">
    <property type="entry name" value="METHIONINE--TRNA LIGASE, CYTOPLASMIC"/>
    <property type="match status" value="1"/>
</dbReference>
<evidence type="ECO:0000256" key="4">
    <source>
        <dbReference type="ARBA" id="ARBA00022917"/>
    </source>
</evidence>
<keyword evidence="9" id="KW-0614">Plasmid</keyword>
<dbReference type="InterPro" id="IPR014729">
    <property type="entry name" value="Rossmann-like_a/b/a_fold"/>
</dbReference>
<dbReference type="Gene3D" id="2.20.28.20">
    <property type="entry name" value="Methionyl-tRNA synthetase, Zn-domain"/>
    <property type="match status" value="1"/>
</dbReference>
<organism evidence="9 10">
    <name type="scientific">Pantoea ananas</name>
    <name type="common">Erwinia uredovora</name>
    <dbReference type="NCBI Taxonomy" id="553"/>
    <lineage>
        <taxon>Bacteria</taxon>
        <taxon>Pseudomonadati</taxon>
        <taxon>Pseudomonadota</taxon>
        <taxon>Gammaproteobacteria</taxon>
        <taxon>Enterobacterales</taxon>
        <taxon>Erwiniaceae</taxon>
        <taxon>Pantoea</taxon>
    </lineage>
</organism>
<geneLocation type="plasmid" evidence="9 10">
    <name>pOC5aB</name>
</geneLocation>
<reference evidence="9" key="1">
    <citation type="submission" date="2020-07" db="EMBL/GenBank/DDBJ databases">
        <title>Genome Sequences for Panteoa spp. that cause Center Rot in Onions.</title>
        <authorList>
            <person name="Asselin J.A."/>
            <person name="Helmann T."/>
            <person name="Beer S."/>
            <person name="Stodghill P."/>
        </authorList>
    </citation>
    <scope>NUCLEOTIDE SEQUENCE</scope>
    <source>
        <strain evidence="9">OC5a</strain>
        <plasmid evidence="9">pOC5aB</plasmid>
    </source>
</reference>
<dbReference type="InterPro" id="IPR001412">
    <property type="entry name" value="aa-tRNA-synth_I_CS"/>
</dbReference>
<gene>
    <name evidence="9" type="ORF">H0Z12_22500</name>
</gene>
<keyword evidence="3 7" id="KW-0067">ATP-binding</keyword>
<dbReference type="Pfam" id="PF09334">
    <property type="entry name" value="tRNA-synt_1g"/>
    <property type="match status" value="1"/>
</dbReference>
<dbReference type="GO" id="GO:0005524">
    <property type="term" value="F:ATP binding"/>
    <property type="evidence" value="ECO:0007669"/>
    <property type="project" value="UniProtKB-KW"/>
</dbReference>
<evidence type="ECO:0000256" key="3">
    <source>
        <dbReference type="ARBA" id="ARBA00022840"/>
    </source>
</evidence>
<dbReference type="PROSITE" id="PS00178">
    <property type="entry name" value="AA_TRNA_LIGASE_I"/>
    <property type="match status" value="1"/>
</dbReference>
<dbReference type="InterPro" id="IPR023458">
    <property type="entry name" value="Met-tRNA_ligase_1"/>
</dbReference>
<evidence type="ECO:0000256" key="5">
    <source>
        <dbReference type="ARBA" id="ARBA00023146"/>
    </source>
</evidence>
<evidence type="ECO:0000313" key="9">
    <source>
        <dbReference type="EMBL" id="QTC48370.1"/>
    </source>
</evidence>
<protein>
    <submittedName>
        <fullName evidence="9">Class I tRNA ligase family protein</fullName>
    </submittedName>
</protein>
<keyword evidence="4 7" id="KW-0648">Protein biosynthesis</keyword>
<dbReference type="SUPFAM" id="SSF52374">
    <property type="entry name" value="Nucleotidylyl transferase"/>
    <property type="match status" value="1"/>
</dbReference>
<evidence type="ECO:0000256" key="7">
    <source>
        <dbReference type="RuleBase" id="RU363039"/>
    </source>
</evidence>
<name>A0A8A4KF34_PANAN</name>
<accession>A0A8A4KF34</accession>
<dbReference type="PANTHER" id="PTHR45765">
    <property type="entry name" value="METHIONINE--TRNA LIGASE"/>
    <property type="match status" value="1"/>
</dbReference>
<feature type="domain" description="Methionyl/Leucyl tRNA synthetase" evidence="8">
    <location>
        <begin position="5"/>
        <end position="386"/>
    </location>
</feature>
<keyword evidence="1 7" id="KW-0436">Ligase</keyword>
<dbReference type="AlphaFoldDB" id="A0A8A4KF34"/>
<dbReference type="RefSeq" id="WP_105088887.1">
    <property type="nucleotide sequence ID" value="NZ_CP059085.1"/>
</dbReference>
<keyword evidence="2 7" id="KW-0547">Nucleotide-binding</keyword>
<proteinExistence type="inferred from homology"/>
<dbReference type="InterPro" id="IPR015413">
    <property type="entry name" value="Methionyl/Leucyl_tRNA_Synth"/>
</dbReference>
<sequence length="513" mass="57562">MAKTLIIAPPPTPNGDLHVGHMAGPYLAGDIYARYLRLNGKAVNYATGTDDSQTYVVTSALKLGTTPEELCRQSSEDIHSSLKLWGVDLDGYAPFDDGYKKSVYKFLNPLFENGKLIKKTVRLPYSAHRGEYMVESFVAGECPVCLAHSRGGLCEGCGHPNNFDMLVRPTSTLPPYEPLEYREAEILVFPVEKYRSELEAYYAARKGQWRPHILQLMDELFSRELIDFPVTYPVTWGLPSHFPGTEGQVLNAWIEGMPASMYCNACGEATADADATWRSETGNALMYFLGFDNSYFWGVTHLALLMAHEGKYILPHTIVPNEFYELENSKFSTSRGHLIWARDLVSELPRDYARFYLCLTSPEHNRNNFSRAALKQILNERLITSWNLLVGAYKAQDWNARIDDNAENVEVIVETMSSRLHQCCRIETFSQSRLADWILNHITRLQELIAENNGLSLWAVNRQLSVLLDGMGLVMIDLRNSVAPAGTLDACSVLTLPELSLIGSDACSQSYAS</sequence>
<evidence type="ECO:0000256" key="6">
    <source>
        <dbReference type="ARBA" id="ARBA00047364"/>
    </source>
</evidence>
<dbReference type="Proteomes" id="UP000663901">
    <property type="component" value="Plasmid pOC5aB"/>
</dbReference>
<keyword evidence="5 7" id="KW-0030">Aminoacyl-tRNA synthetase</keyword>
<comment type="catalytic activity">
    <reaction evidence="6">
        <text>tRNA(Met) + L-methionine + ATP = L-methionyl-tRNA(Met) + AMP + diphosphate</text>
        <dbReference type="Rhea" id="RHEA:13481"/>
        <dbReference type="Rhea" id="RHEA-COMP:9667"/>
        <dbReference type="Rhea" id="RHEA-COMP:9698"/>
        <dbReference type="ChEBI" id="CHEBI:30616"/>
        <dbReference type="ChEBI" id="CHEBI:33019"/>
        <dbReference type="ChEBI" id="CHEBI:57844"/>
        <dbReference type="ChEBI" id="CHEBI:78442"/>
        <dbReference type="ChEBI" id="CHEBI:78530"/>
        <dbReference type="ChEBI" id="CHEBI:456215"/>
        <dbReference type="EC" id="6.1.1.10"/>
    </reaction>
</comment>
<dbReference type="GO" id="GO:0004825">
    <property type="term" value="F:methionine-tRNA ligase activity"/>
    <property type="evidence" value="ECO:0007669"/>
    <property type="project" value="UniProtKB-EC"/>
</dbReference>
<evidence type="ECO:0000313" key="10">
    <source>
        <dbReference type="Proteomes" id="UP000663901"/>
    </source>
</evidence>
<evidence type="ECO:0000256" key="2">
    <source>
        <dbReference type="ARBA" id="ARBA00022741"/>
    </source>
</evidence>